<name>A0A285HM68_9FIRM</name>
<organism evidence="2 3">
    <name type="scientific">Orenia metallireducens</name>
    <dbReference type="NCBI Taxonomy" id="1413210"/>
    <lineage>
        <taxon>Bacteria</taxon>
        <taxon>Bacillati</taxon>
        <taxon>Bacillota</taxon>
        <taxon>Clostridia</taxon>
        <taxon>Halanaerobiales</taxon>
        <taxon>Halobacteroidaceae</taxon>
        <taxon>Orenia</taxon>
    </lineage>
</organism>
<evidence type="ECO:0000313" key="3">
    <source>
        <dbReference type="Proteomes" id="UP000219573"/>
    </source>
</evidence>
<keyword evidence="1" id="KW-1133">Transmembrane helix</keyword>
<keyword evidence="1" id="KW-0472">Membrane</keyword>
<dbReference type="RefSeq" id="WP_106231884.1">
    <property type="nucleotide sequence ID" value="NZ_LWDV01000008.1"/>
</dbReference>
<dbReference type="EMBL" id="OBDZ01000021">
    <property type="protein sequence ID" value="SNY36839.1"/>
    <property type="molecule type" value="Genomic_DNA"/>
</dbReference>
<reference evidence="3" key="1">
    <citation type="submission" date="2017-09" db="EMBL/GenBank/DDBJ databases">
        <authorList>
            <person name="Varghese N."/>
            <person name="Submissions S."/>
        </authorList>
    </citation>
    <scope>NUCLEOTIDE SEQUENCE [LARGE SCALE GENOMIC DNA]</scope>
    <source>
        <strain evidence="3">MSL47</strain>
    </source>
</reference>
<gene>
    <name evidence="2" type="ORF">SAMN06265827_12145</name>
</gene>
<keyword evidence="3" id="KW-1185">Reference proteome</keyword>
<accession>A0A285HM68</accession>
<dbReference type="Proteomes" id="UP000219573">
    <property type="component" value="Unassembled WGS sequence"/>
</dbReference>
<protein>
    <recommendedName>
        <fullName evidence="4">MetS family NSS transporter small subunit</fullName>
    </recommendedName>
</protein>
<keyword evidence="1" id="KW-0812">Transmembrane</keyword>
<dbReference type="OrthoDB" id="2055915at2"/>
<evidence type="ECO:0000313" key="2">
    <source>
        <dbReference type="EMBL" id="SNY36839.1"/>
    </source>
</evidence>
<proteinExistence type="predicted"/>
<dbReference type="NCBIfam" id="NF033493">
    <property type="entry name" value="MetS_like_NSS"/>
    <property type="match status" value="1"/>
</dbReference>
<dbReference type="AlphaFoldDB" id="A0A285HM68"/>
<evidence type="ECO:0000256" key="1">
    <source>
        <dbReference type="SAM" id="Phobius"/>
    </source>
</evidence>
<sequence>MTAGAIGMLIFGSTILFGGLAVCLNIAMKND</sequence>
<feature type="transmembrane region" description="Helical" evidence="1">
    <location>
        <begin position="6"/>
        <end position="27"/>
    </location>
</feature>
<evidence type="ECO:0008006" key="4">
    <source>
        <dbReference type="Google" id="ProtNLM"/>
    </source>
</evidence>